<dbReference type="InParanoid" id="W3WJP6"/>
<keyword evidence="2" id="KW-1133">Transmembrane helix</keyword>
<keyword evidence="2" id="KW-0472">Membrane</keyword>
<evidence type="ECO:0000256" key="1">
    <source>
        <dbReference type="SAM" id="MobiDB-lite"/>
    </source>
</evidence>
<feature type="region of interest" description="Disordered" evidence="1">
    <location>
        <begin position="424"/>
        <end position="456"/>
    </location>
</feature>
<evidence type="ECO:0000313" key="3">
    <source>
        <dbReference type="EMBL" id="ETS73031.1"/>
    </source>
</evidence>
<evidence type="ECO:0000256" key="2">
    <source>
        <dbReference type="SAM" id="Phobius"/>
    </source>
</evidence>
<gene>
    <name evidence="3" type="ORF">PFICI_15206</name>
</gene>
<organism evidence="3 4">
    <name type="scientific">Pestalotiopsis fici (strain W106-1 / CGMCC3.15140)</name>
    <dbReference type="NCBI Taxonomy" id="1229662"/>
    <lineage>
        <taxon>Eukaryota</taxon>
        <taxon>Fungi</taxon>
        <taxon>Dikarya</taxon>
        <taxon>Ascomycota</taxon>
        <taxon>Pezizomycotina</taxon>
        <taxon>Sordariomycetes</taxon>
        <taxon>Xylariomycetidae</taxon>
        <taxon>Amphisphaeriales</taxon>
        <taxon>Sporocadaceae</taxon>
        <taxon>Pestalotiopsis</taxon>
    </lineage>
</organism>
<feature type="compositionally biased region" description="Polar residues" evidence="1">
    <location>
        <begin position="424"/>
        <end position="441"/>
    </location>
</feature>
<accession>W3WJP6</accession>
<protein>
    <recommendedName>
        <fullName evidence="5">Glycoside hydrolase</fullName>
    </recommendedName>
</protein>
<dbReference type="Proteomes" id="UP000030651">
    <property type="component" value="Unassembled WGS sequence"/>
</dbReference>
<dbReference type="AlphaFoldDB" id="W3WJP6"/>
<feature type="transmembrane region" description="Helical" evidence="2">
    <location>
        <begin position="12"/>
        <end position="36"/>
    </location>
</feature>
<dbReference type="eggNOG" id="ENOG502ST7N">
    <property type="taxonomic scope" value="Eukaryota"/>
</dbReference>
<feature type="transmembrane region" description="Helical" evidence="2">
    <location>
        <begin position="143"/>
        <end position="163"/>
    </location>
</feature>
<sequence>MGTQLPEGAEGVAAASVIFACASIVSSSMVIWLTFVHNESRSYVALLAYFTLLSTAASIIQQIHVIAFYRDVEIQQYEARVKDPFSPDARVANGSTGMDLILYYIQFYCYQTMSLLILWWASELAQSVYGLLHKGTTRRILRRVNAAGKITAVIIPLIIILLLRAPPVQKDPLVFTVITDIPLGLAMGLGSILMLVILGRYIYSRRKLLRFDAGQGASTDPESQTSSSQAGSRYSRFSRATKPKRNRVIYDRWIMTRFTAAFFFLCIFQATATLFQQLSIGNFEDRLAIPEPDFSVEKARKSLLLFIPGNLPGIALFLVFGTTTAFRRYMRERYFALISWIKTIRQPKKKTQVYPPELPTPRMGYQPRIYAERPDLMKTLPHRPDSSNDDLDADVQLKEAEKAIVHEGNTIFVMRELSVQRSSRYIDQRMPTDSTKDSTPSLIIMRQSTDDERENE</sequence>
<keyword evidence="2" id="KW-0812">Transmembrane</keyword>
<feature type="transmembrane region" description="Helical" evidence="2">
    <location>
        <begin position="183"/>
        <end position="203"/>
    </location>
</feature>
<name>W3WJP6_PESFW</name>
<feature type="transmembrane region" description="Helical" evidence="2">
    <location>
        <begin position="43"/>
        <end position="63"/>
    </location>
</feature>
<feature type="compositionally biased region" description="Polar residues" evidence="1">
    <location>
        <begin position="216"/>
        <end position="232"/>
    </location>
</feature>
<dbReference type="RefSeq" id="XP_007841978.1">
    <property type="nucleotide sequence ID" value="XM_007843787.1"/>
</dbReference>
<feature type="region of interest" description="Disordered" evidence="1">
    <location>
        <begin position="215"/>
        <end position="239"/>
    </location>
</feature>
<dbReference type="OMA" id="FQIMAVT"/>
<dbReference type="OrthoDB" id="5287295at2759"/>
<feature type="transmembrane region" description="Helical" evidence="2">
    <location>
        <begin position="254"/>
        <end position="275"/>
    </location>
</feature>
<dbReference type="GeneID" id="19280219"/>
<feature type="transmembrane region" description="Helical" evidence="2">
    <location>
        <begin position="303"/>
        <end position="326"/>
    </location>
</feature>
<feature type="transmembrane region" description="Helical" evidence="2">
    <location>
        <begin position="101"/>
        <end position="122"/>
    </location>
</feature>
<evidence type="ECO:0008006" key="5">
    <source>
        <dbReference type="Google" id="ProtNLM"/>
    </source>
</evidence>
<reference evidence="4" key="1">
    <citation type="journal article" date="2015" name="BMC Genomics">
        <title>Genomic and transcriptomic analysis of the endophytic fungus Pestalotiopsis fici reveals its lifestyle and high potential for synthesis of natural products.</title>
        <authorList>
            <person name="Wang X."/>
            <person name="Zhang X."/>
            <person name="Liu L."/>
            <person name="Xiang M."/>
            <person name="Wang W."/>
            <person name="Sun X."/>
            <person name="Che Y."/>
            <person name="Guo L."/>
            <person name="Liu G."/>
            <person name="Guo L."/>
            <person name="Wang C."/>
            <person name="Yin W.B."/>
            <person name="Stadler M."/>
            <person name="Zhang X."/>
            <person name="Liu X."/>
        </authorList>
    </citation>
    <scope>NUCLEOTIDE SEQUENCE [LARGE SCALE GENOMIC DNA]</scope>
    <source>
        <strain evidence="4">W106-1 / CGMCC3.15140</strain>
    </source>
</reference>
<proteinExistence type="predicted"/>
<keyword evidence="4" id="KW-1185">Reference proteome</keyword>
<evidence type="ECO:0000313" key="4">
    <source>
        <dbReference type="Proteomes" id="UP000030651"/>
    </source>
</evidence>
<dbReference type="KEGG" id="pfy:PFICI_15206"/>
<dbReference type="HOGENOM" id="CLU_038399_0_0_1"/>
<dbReference type="EMBL" id="KI912124">
    <property type="protein sequence ID" value="ETS73031.1"/>
    <property type="molecule type" value="Genomic_DNA"/>
</dbReference>